<feature type="non-terminal residue" evidence="2">
    <location>
        <position position="79"/>
    </location>
</feature>
<feature type="region of interest" description="Disordered" evidence="1">
    <location>
        <begin position="12"/>
        <end position="79"/>
    </location>
</feature>
<evidence type="ECO:0000256" key="1">
    <source>
        <dbReference type="SAM" id="MobiDB-lite"/>
    </source>
</evidence>
<evidence type="ECO:0000313" key="2">
    <source>
        <dbReference type="EMBL" id="GFD60613.1"/>
    </source>
</evidence>
<sequence length="79" mass="8477">SISLRFLLHAKVSIQPQDDDAVSKSPGPANSELDSEEDDSDDEKDDVDMEDGRHSPAAEPVAPAQTHSPKDDLLQTPPA</sequence>
<feature type="non-terminal residue" evidence="2">
    <location>
        <position position="1"/>
    </location>
</feature>
<proteinExistence type="predicted"/>
<feature type="compositionally biased region" description="Acidic residues" evidence="1">
    <location>
        <begin position="33"/>
        <end position="49"/>
    </location>
</feature>
<comment type="caution">
    <text evidence="2">The sequence shown here is derived from an EMBL/GenBank/DDBJ whole genome shotgun (WGS) entry which is preliminary data.</text>
</comment>
<dbReference type="AlphaFoldDB" id="A0A699XMY3"/>
<accession>A0A699XMY3</accession>
<organism evidence="2">
    <name type="scientific">Tanacetum cinerariifolium</name>
    <name type="common">Dalmatian daisy</name>
    <name type="synonym">Chrysanthemum cinerariifolium</name>
    <dbReference type="NCBI Taxonomy" id="118510"/>
    <lineage>
        <taxon>Eukaryota</taxon>
        <taxon>Viridiplantae</taxon>
        <taxon>Streptophyta</taxon>
        <taxon>Embryophyta</taxon>
        <taxon>Tracheophyta</taxon>
        <taxon>Spermatophyta</taxon>
        <taxon>Magnoliopsida</taxon>
        <taxon>eudicotyledons</taxon>
        <taxon>Gunneridae</taxon>
        <taxon>Pentapetalae</taxon>
        <taxon>asterids</taxon>
        <taxon>campanulids</taxon>
        <taxon>Asterales</taxon>
        <taxon>Asteraceae</taxon>
        <taxon>Asteroideae</taxon>
        <taxon>Anthemideae</taxon>
        <taxon>Anthemidinae</taxon>
        <taxon>Tanacetum</taxon>
    </lineage>
</organism>
<name>A0A699XMY3_TANCI</name>
<gene>
    <name evidence="2" type="ORF">Tci_932582</name>
</gene>
<reference evidence="2" key="1">
    <citation type="journal article" date="2019" name="Sci. Rep.">
        <title>Draft genome of Tanacetum cinerariifolium, the natural source of mosquito coil.</title>
        <authorList>
            <person name="Yamashiro T."/>
            <person name="Shiraishi A."/>
            <person name="Satake H."/>
            <person name="Nakayama K."/>
        </authorList>
    </citation>
    <scope>NUCLEOTIDE SEQUENCE</scope>
</reference>
<dbReference type="EMBL" id="BKCJ011880104">
    <property type="protein sequence ID" value="GFD60613.1"/>
    <property type="molecule type" value="Genomic_DNA"/>
</dbReference>
<protein>
    <submittedName>
        <fullName evidence="2">Uncharacterized protein</fullName>
    </submittedName>
</protein>